<feature type="region of interest" description="Disordered" evidence="5">
    <location>
        <begin position="1"/>
        <end position="47"/>
    </location>
</feature>
<evidence type="ECO:0000256" key="6">
    <source>
        <dbReference type="SAM" id="Phobius"/>
    </source>
</evidence>
<dbReference type="OrthoDB" id="9975003at2"/>
<dbReference type="STRING" id="283737.SAMN05660453_1122"/>
<protein>
    <submittedName>
        <fullName evidence="8">MMPL family protein</fullName>
    </submittedName>
</protein>
<evidence type="ECO:0000256" key="1">
    <source>
        <dbReference type="ARBA" id="ARBA00004141"/>
    </source>
</evidence>
<keyword evidence="2 6" id="KW-0812">Transmembrane</keyword>
<feature type="domain" description="Membrane transport protein MMPL" evidence="7">
    <location>
        <begin position="24"/>
        <end position="95"/>
    </location>
</feature>
<accession>A0A1I1GJR1</accession>
<evidence type="ECO:0000256" key="4">
    <source>
        <dbReference type="ARBA" id="ARBA00023136"/>
    </source>
</evidence>
<feature type="transmembrane region" description="Helical" evidence="6">
    <location>
        <begin position="71"/>
        <end position="92"/>
    </location>
</feature>
<dbReference type="Proteomes" id="UP000199376">
    <property type="component" value="Unassembled WGS sequence"/>
</dbReference>
<feature type="compositionally biased region" description="Basic and acidic residues" evidence="5">
    <location>
        <begin position="9"/>
        <end position="27"/>
    </location>
</feature>
<evidence type="ECO:0000313" key="9">
    <source>
        <dbReference type="Proteomes" id="UP000199376"/>
    </source>
</evidence>
<organism evidence="8 9">
    <name type="scientific">Fructobacillus durionis</name>
    <dbReference type="NCBI Taxonomy" id="283737"/>
    <lineage>
        <taxon>Bacteria</taxon>
        <taxon>Bacillati</taxon>
        <taxon>Bacillota</taxon>
        <taxon>Bacilli</taxon>
        <taxon>Lactobacillales</taxon>
        <taxon>Lactobacillaceae</taxon>
        <taxon>Fructobacillus</taxon>
    </lineage>
</organism>
<keyword evidence="9" id="KW-1185">Reference proteome</keyword>
<evidence type="ECO:0000256" key="5">
    <source>
        <dbReference type="SAM" id="MobiDB-lite"/>
    </source>
</evidence>
<keyword evidence="3 6" id="KW-1133">Transmembrane helix</keyword>
<evidence type="ECO:0000256" key="2">
    <source>
        <dbReference type="ARBA" id="ARBA00022692"/>
    </source>
</evidence>
<reference evidence="8 9" key="1">
    <citation type="submission" date="2016-10" db="EMBL/GenBank/DDBJ databases">
        <authorList>
            <person name="de Groot N.N."/>
        </authorList>
    </citation>
    <scope>NUCLEOTIDE SEQUENCE [LARGE SCALE GENOMIC DNA]</scope>
    <source>
        <strain evidence="8 9">DSM 19113</strain>
    </source>
</reference>
<feature type="transmembrane region" description="Helical" evidence="6">
    <location>
        <begin position="98"/>
        <end position="123"/>
    </location>
</feature>
<keyword evidence="4 6" id="KW-0472">Membrane</keyword>
<dbReference type="EMBL" id="FOLI01000005">
    <property type="protein sequence ID" value="SFC11784.1"/>
    <property type="molecule type" value="Genomic_DNA"/>
</dbReference>
<dbReference type="GO" id="GO:0016020">
    <property type="term" value="C:membrane"/>
    <property type="evidence" value="ECO:0007669"/>
    <property type="project" value="UniProtKB-SubCell"/>
</dbReference>
<dbReference type="Pfam" id="PF03176">
    <property type="entry name" value="MMPL"/>
    <property type="match status" value="1"/>
</dbReference>
<sequence>MAKKNKKPVTNDDVRAEETENVSEDKAQTPSSADQMQEAVTAAQKGAQAAADSTKQVFDKVKERSEWSNPVVVVVAAIIVLVVLRVLFASLLTDLFNYVGKLLMAIVTQDAWPIVFAGFIIYYRKEIRDLLNRLGR</sequence>
<dbReference type="RefSeq" id="WP_091502832.1">
    <property type="nucleotide sequence ID" value="NZ_FOLI01000005.1"/>
</dbReference>
<evidence type="ECO:0000256" key="3">
    <source>
        <dbReference type="ARBA" id="ARBA00022989"/>
    </source>
</evidence>
<comment type="subcellular location">
    <subcellularLocation>
        <location evidence="1">Membrane</location>
        <topology evidence="1">Multi-pass membrane protein</topology>
    </subcellularLocation>
</comment>
<evidence type="ECO:0000313" key="8">
    <source>
        <dbReference type="EMBL" id="SFC11784.1"/>
    </source>
</evidence>
<evidence type="ECO:0000259" key="7">
    <source>
        <dbReference type="Pfam" id="PF03176"/>
    </source>
</evidence>
<proteinExistence type="predicted"/>
<gene>
    <name evidence="8" type="ORF">SAMN05660453_1122</name>
</gene>
<name>A0A1I1GJR1_9LACO</name>
<dbReference type="InterPro" id="IPR004869">
    <property type="entry name" value="MMPL_dom"/>
</dbReference>
<dbReference type="AlphaFoldDB" id="A0A1I1GJR1"/>